<dbReference type="PANTHER" id="PTHR11904:SF9">
    <property type="entry name" value="PURINE NUCLEOSIDE PHOSPHORYLASE-RELATED"/>
    <property type="match status" value="1"/>
</dbReference>
<feature type="binding site" evidence="10">
    <location>
        <position position="250"/>
    </location>
    <ligand>
        <name>a purine D-ribonucleoside</name>
        <dbReference type="ChEBI" id="CHEBI:142355"/>
    </ligand>
</feature>
<reference evidence="12 13" key="1">
    <citation type="submission" date="2016-12" db="EMBL/GenBank/DDBJ databases">
        <title>Candidatus Reconcilibacillus cellulovorans genome.</title>
        <authorList>
            <person name="Kolinko S."/>
            <person name="Wu Y.-W."/>
            <person name="Tachea F."/>
            <person name="Denzel E."/>
            <person name="Hiras J."/>
            <person name="Baecker N."/>
            <person name="Chan L.J."/>
            <person name="Eichorst S.A."/>
            <person name="Frey D."/>
            <person name="Adams P.D."/>
            <person name="Pray T."/>
            <person name="Tanjore D."/>
            <person name="Petzold C.J."/>
            <person name="Gladden J.M."/>
            <person name="Simmons B.A."/>
            <person name="Singer S.W."/>
        </authorList>
    </citation>
    <scope>NUCLEOTIDE SEQUENCE [LARGE SCALE GENOMIC DNA]</scope>
    <source>
        <strain evidence="12">JTherm</strain>
    </source>
</reference>
<dbReference type="UniPathway" id="UPA00606"/>
<dbReference type="NCBIfam" id="NF006054">
    <property type="entry name" value="PRK08202.1"/>
    <property type="match status" value="1"/>
</dbReference>
<keyword evidence="6 9" id="KW-0328">Glycosyltransferase</keyword>
<dbReference type="PANTHER" id="PTHR11904">
    <property type="entry name" value="METHYLTHIOADENOSINE/PURINE NUCLEOSIDE PHOSPHORYLASE"/>
    <property type="match status" value="1"/>
</dbReference>
<dbReference type="AlphaFoldDB" id="A0A2A6E258"/>
<dbReference type="NCBIfam" id="TIGR01697">
    <property type="entry name" value="PNPH-PUNA-XAPA"/>
    <property type="match status" value="1"/>
</dbReference>
<keyword evidence="7 9" id="KW-0808">Transferase</keyword>
<feature type="binding site" evidence="10">
    <location>
        <position position="76"/>
    </location>
    <ligand>
        <name>phosphate</name>
        <dbReference type="ChEBI" id="CHEBI:43474"/>
    </ligand>
</feature>
<dbReference type="GO" id="GO:0009116">
    <property type="term" value="P:nucleoside metabolic process"/>
    <property type="evidence" value="ECO:0007669"/>
    <property type="project" value="InterPro"/>
</dbReference>
<evidence type="ECO:0000256" key="6">
    <source>
        <dbReference type="ARBA" id="ARBA00022676"/>
    </source>
</evidence>
<feature type="binding site" evidence="10">
    <location>
        <position position="227"/>
    </location>
    <ligand>
        <name>phosphate</name>
        <dbReference type="ChEBI" id="CHEBI:43474"/>
    </ligand>
</feature>
<gene>
    <name evidence="12" type="ORF">BLM47_05200</name>
</gene>
<dbReference type="CDD" id="cd09009">
    <property type="entry name" value="PNP-EcPNPII_like"/>
    <property type="match status" value="1"/>
</dbReference>
<comment type="function">
    <text evidence="1">The purine nucleoside phosphorylases catalyze the phosphorolytic breakdown of the N-glycosidic bond in the beta-(deoxy)ribonucleoside molecules, with the formation of the corresponding free purine bases and pentose-1-phosphate. Cleaves guanosine, inosine, 2'-deoxyguanosine and 2'-deoxyinosine.</text>
</comment>
<comment type="subunit">
    <text evidence="4">Homotrimer.</text>
</comment>
<evidence type="ECO:0000313" key="13">
    <source>
        <dbReference type="Proteomes" id="UP000243688"/>
    </source>
</evidence>
<evidence type="ECO:0000256" key="7">
    <source>
        <dbReference type="ARBA" id="ARBA00022679"/>
    </source>
</evidence>
<proteinExistence type="inferred from homology"/>
<feature type="domain" description="Nucleoside phosphorylase" evidence="11">
    <location>
        <begin position="39"/>
        <end position="284"/>
    </location>
</feature>
<dbReference type="Pfam" id="PF01048">
    <property type="entry name" value="PNP_UDP_1"/>
    <property type="match status" value="1"/>
</dbReference>
<dbReference type="EMBL" id="MOXJ01000008">
    <property type="protein sequence ID" value="PDO10896.1"/>
    <property type="molecule type" value="Genomic_DNA"/>
</dbReference>
<dbReference type="Proteomes" id="UP000243688">
    <property type="component" value="Unassembled WGS sequence"/>
</dbReference>
<evidence type="ECO:0000256" key="10">
    <source>
        <dbReference type="PIRSR" id="PIRSR000477-2"/>
    </source>
</evidence>
<comment type="caution">
    <text evidence="12">The sequence shown here is derived from an EMBL/GenBank/DDBJ whole genome shotgun (WGS) entry which is preliminary data.</text>
</comment>
<keyword evidence="5" id="KW-0597">Phosphoprotein</keyword>
<dbReference type="NCBIfam" id="TIGR01700">
    <property type="entry name" value="PNPH"/>
    <property type="match status" value="1"/>
</dbReference>
<evidence type="ECO:0000256" key="3">
    <source>
        <dbReference type="ARBA" id="ARBA00006751"/>
    </source>
</evidence>
<dbReference type="InterPro" id="IPR011268">
    <property type="entry name" value="Purine_phosphorylase"/>
</dbReference>
<dbReference type="SUPFAM" id="SSF53167">
    <property type="entry name" value="Purine and uridine phosphorylases"/>
    <property type="match status" value="1"/>
</dbReference>
<evidence type="ECO:0000256" key="2">
    <source>
        <dbReference type="ARBA" id="ARBA00005058"/>
    </source>
</evidence>
<feature type="binding site" evidence="10">
    <location>
        <position position="208"/>
    </location>
    <ligand>
        <name>a purine D-ribonucleoside</name>
        <dbReference type="ChEBI" id="CHEBI:142355"/>
    </ligand>
</feature>
<comment type="similarity">
    <text evidence="3 9">Belongs to the PNP/MTAP phosphorylase family.</text>
</comment>
<evidence type="ECO:0000313" key="12">
    <source>
        <dbReference type="EMBL" id="PDO10896.1"/>
    </source>
</evidence>
<organism evidence="12 13">
    <name type="scientific">Candidatus Reconcilbacillus cellulovorans</name>
    <dbReference type="NCBI Taxonomy" id="1906605"/>
    <lineage>
        <taxon>Bacteria</taxon>
        <taxon>Bacillati</taxon>
        <taxon>Bacillota</taxon>
        <taxon>Bacilli</taxon>
        <taxon>Bacillales</taxon>
        <taxon>Paenibacillaceae</taxon>
        <taxon>Candidatus Reconcilbacillus</taxon>
    </lineage>
</organism>
<feature type="binding site" evidence="10">
    <location>
        <position position="128"/>
    </location>
    <ligand>
        <name>phosphate</name>
        <dbReference type="ChEBI" id="CHEBI:43474"/>
    </ligand>
</feature>
<dbReference type="InterPro" id="IPR035994">
    <property type="entry name" value="Nucleoside_phosphorylase_sf"/>
</dbReference>
<evidence type="ECO:0000256" key="9">
    <source>
        <dbReference type="PIRNR" id="PIRNR000477"/>
    </source>
</evidence>
<dbReference type="InterPro" id="IPR011270">
    <property type="entry name" value="Pur_Nuc_Pase_Ino/Guo-sp"/>
</dbReference>
<dbReference type="GO" id="GO:0005737">
    <property type="term" value="C:cytoplasm"/>
    <property type="evidence" value="ECO:0007669"/>
    <property type="project" value="TreeGrafter"/>
</dbReference>
<evidence type="ECO:0000256" key="4">
    <source>
        <dbReference type="ARBA" id="ARBA00011233"/>
    </source>
</evidence>
<dbReference type="InterPro" id="IPR000845">
    <property type="entry name" value="Nucleoside_phosphorylase_d"/>
</dbReference>
<accession>A0A2A6E258</accession>
<name>A0A2A6E258_9BACL</name>
<evidence type="ECO:0000256" key="5">
    <source>
        <dbReference type="ARBA" id="ARBA00022553"/>
    </source>
</evidence>
<feature type="binding site" evidence="10">
    <location>
        <position position="45"/>
    </location>
    <ligand>
        <name>phosphate</name>
        <dbReference type="ChEBI" id="CHEBI:43474"/>
    </ligand>
</feature>
<comment type="pathway">
    <text evidence="2 9">Purine metabolism; purine nucleoside salvage.</text>
</comment>
<comment type="catalytic activity">
    <reaction evidence="8">
        <text>a purine 2'-deoxy-D-ribonucleoside + phosphate = a purine nucleobase + 2-deoxy-alpha-D-ribose 1-phosphate</text>
        <dbReference type="Rhea" id="RHEA:36431"/>
        <dbReference type="ChEBI" id="CHEBI:26386"/>
        <dbReference type="ChEBI" id="CHEBI:43474"/>
        <dbReference type="ChEBI" id="CHEBI:57259"/>
        <dbReference type="ChEBI" id="CHEBI:142361"/>
        <dbReference type="EC" id="2.4.2.1"/>
    </reaction>
</comment>
<evidence type="ECO:0000256" key="8">
    <source>
        <dbReference type="ARBA" id="ARBA00048556"/>
    </source>
</evidence>
<dbReference type="FunFam" id="3.40.50.1580:FF:000010">
    <property type="entry name" value="Purine nucleoside phosphorylase"/>
    <property type="match status" value="1"/>
</dbReference>
<protein>
    <recommendedName>
        <fullName evidence="9">Purine nucleoside phosphorylase</fullName>
        <ecNumber evidence="9">2.4.2.1</ecNumber>
    </recommendedName>
    <alternativeName>
        <fullName evidence="9">Inosine-guanosine phosphorylase</fullName>
    </alternativeName>
</protein>
<dbReference type="Gene3D" id="3.40.50.1580">
    <property type="entry name" value="Nucleoside phosphorylase domain"/>
    <property type="match status" value="1"/>
</dbReference>
<dbReference type="EC" id="2.4.2.1" evidence="9"/>
<evidence type="ECO:0000259" key="11">
    <source>
        <dbReference type="Pfam" id="PF01048"/>
    </source>
</evidence>
<evidence type="ECO:0000256" key="1">
    <source>
        <dbReference type="ARBA" id="ARBA00002678"/>
    </source>
</evidence>
<feature type="binding site" evidence="10">
    <location>
        <begin position="96"/>
        <end position="98"/>
    </location>
    <ligand>
        <name>phosphate</name>
        <dbReference type="ChEBI" id="CHEBI:43474"/>
    </ligand>
</feature>
<dbReference type="PIRSF" id="PIRSF000477">
    <property type="entry name" value="PurNPase"/>
    <property type="match status" value="1"/>
</dbReference>
<dbReference type="GO" id="GO:0004731">
    <property type="term" value="F:purine-nucleoside phosphorylase activity"/>
    <property type="evidence" value="ECO:0007669"/>
    <property type="project" value="UniProtKB-EC"/>
</dbReference>
<sequence>MNVSDATHGASGGFRDRPWREAADRIRQTVGADAASPEIALILGSGLGFLADGFENAKTVSYADIPHFPVSTVEGHAGELVFGRVGGRKAAAMKGRFHLYEGYAPDRIALPIRTLRELGVRTLVVTNAAGGICPDFRPGDLMLIRDHINFMFRSPLVGPNDPALGPRFPDMSEAYSRRLRDVARRVAEEIGLEVREGVYAGVLGPSYETPAEIRMLRTIGADAVGMSTVPEVIAARHAGLEVLGISCITNMAAGMLDRPLSHEEVMETAERVKERFAQWLLRLIPQLPA</sequence>